<dbReference type="Gene3D" id="3.90.25.10">
    <property type="entry name" value="UDP-galactose 4-epimerase, domain 1"/>
    <property type="match status" value="1"/>
</dbReference>
<dbReference type="Gene3D" id="3.40.50.720">
    <property type="entry name" value="NAD(P)-binding Rossmann-like Domain"/>
    <property type="match status" value="1"/>
</dbReference>
<organism evidence="3 4">
    <name type="scientific">Eubacterium plexicaudatum ASF492</name>
    <dbReference type="NCBI Taxonomy" id="1235802"/>
    <lineage>
        <taxon>Bacteria</taxon>
        <taxon>Bacillati</taxon>
        <taxon>Bacillota</taxon>
        <taxon>Clostridia</taxon>
        <taxon>Eubacteriales</taxon>
        <taxon>Eubacteriaceae</taxon>
        <taxon>Eubacterium</taxon>
    </lineage>
</organism>
<protein>
    <submittedName>
        <fullName evidence="3">dTDP-4-dehydrorhamnose reductase</fullName>
    </submittedName>
</protein>
<evidence type="ECO:0000313" key="4">
    <source>
        <dbReference type="Proteomes" id="UP000012589"/>
    </source>
</evidence>
<dbReference type="InterPro" id="IPR005913">
    <property type="entry name" value="dTDP_dehydrorham_reduct"/>
</dbReference>
<dbReference type="PANTHER" id="PTHR10491:SF4">
    <property type="entry name" value="METHIONINE ADENOSYLTRANSFERASE 2 SUBUNIT BETA"/>
    <property type="match status" value="1"/>
</dbReference>
<reference evidence="3 4" key="1">
    <citation type="journal article" date="2014" name="Genome Announc.">
        <title>Draft genome sequences of the altered schaedler flora, a defined bacterial community from gnotobiotic mice.</title>
        <authorList>
            <person name="Wannemuehler M.J."/>
            <person name="Overstreet A.M."/>
            <person name="Ward D.V."/>
            <person name="Phillips G.J."/>
        </authorList>
    </citation>
    <scope>NUCLEOTIDE SEQUENCE [LARGE SCALE GENOMIC DNA]</scope>
    <source>
        <strain evidence="3 4">ASF492</strain>
    </source>
</reference>
<dbReference type="PANTHER" id="PTHR10491">
    <property type="entry name" value="DTDP-4-DEHYDRORHAMNOSE REDUCTASE"/>
    <property type="match status" value="1"/>
</dbReference>
<dbReference type="Proteomes" id="UP000012589">
    <property type="component" value="Unassembled WGS sequence"/>
</dbReference>
<dbReference type="EMBL" id="AQFT01000085">
    <property type="protein sequence ID" value="EMZ26108.1"/>
    <property type="molecule type" value="Genomic_DNA"/>
</dbReference>
<keyword evidence="4" id="KW-1185">Reference proteome</keyword>
<dbReference type="HOGENOM" id="CLU_045518_1_2_9"/>
<dbReference type="OrthoDB" id="9803892at2"/>
<comment type="caution">
    <text evidence="3">The sequence shown here is derived from an EMBL/GenBank/DDBJ whole genome shotgun (WGS) entry which is preliminary data.</text>
</comment>
<dbReference type="eggNOG" id="COG1091">
    <property type="taxonomic scope" value="Bacteria"/>
</dbReference>
<dbReference type="Pfam" id="PF04321">
    <property type="entry name" value="RmlD_sub_bind"/>
    <property type="match status" value="1"/>
</dbReference>
<dbReference type="PROSITE" id="PS00061">
    <property type="entry name" value="ADH_SHORT"/>
    <property type="match status" value="1"/>
</dbReference>
<dbReference type="InterPro" id="IPR036291">
    <property type="entry name" value="NAD(P)-bd_dom_sf"/>
</dbReference>
<feature type="domain" description="RmlD-like substrate binding" evidence="2">
    <location>
        <begin position="3"/>
        <end position="278"/>
    </location>
</feature>
<dbReference type="AlphaFoldDB" id="N2AI11"/>
<name>N2AI11_9FIRM</name>
<dbReference type="SUPFAM" id="SSF51735">
    <property type="entry name" value="NAD(P)-binding Rossmann-fold domains"/>
    <property type="match status" value="1"/>
</dbReference>
<gene>
    <name evidence="3" type="ORF">C823_02601</name>
</gene>
<evidence type="ECO:0000313" key="3">
    <source>
        <dbReference type="EMBL" id="EMZ26108.1"/>
    </source>
</evidence>
<dbReference type="InterPro" id="IPR029903">
    <property type="entry name" value="RmlD-like-bd"/>
</dbReference>
<evidence type="ECO:0000256" key="1">
    <source>
        <dbReference type="ARBA" id="ARBA00010944"/>
    </source>
</evidence>
<evidence type="ECO:0000259" key="2">
    <source>
        <dbReference type="Pfam" id="PF04321"/>
    </source>
</evidence>
<comment type="similarity">
    <text evidence="1">Belongs to the dTDP-4-dehydrorhamnose reductase family.</text>
</comment>
<dbReference type="InterPro" id="IPR020904">
    <property type="entry name" value="Sc_DH/Rdtase_CS"/>
</dbReference>
<dbReference type="CDD" id="cd05254">
    <property type="entry name" value="dTDP_HR_like_SDR_e"/>
    <property type="match status" value="1"/>
</dbReference>
<dbReference type="STRING" id="1235802.C823_02601"/>
<sequence length="280" mass="31581">MKKLLITGCNGQLGRALNRVYEGEQVHIINTDVPELDITDLDAVMHIVREHKPHVIMNCGAMTAVDLCESEYEKAFRINAIGPRNLSIAARETGAKLFQISTDYVFSGNADHPYVETDVVDPQSVYGSTKLAGEQFVRDFADRYFIIRTAWLYGEGKNFAATMLRLAESNDTVRVVSDQFGTPTSALELAKMIHVLEPTENYGIFHGTCEGRCSWADFAAEIFRQAGKRTKVEYITTAEYPTPAKRPAYSVLENRMLHLTTDFRLQQWQDALSVYLKEIL</sequence>
<proteinExistence type="inferred from homology"/>
<dbReference type="PATRIC" id="fig|1235802.3.peg.2751"/>
<dbReference type="NCBIfam" id="TIGR01214">
    <property type="entry name" value="rmlD"/>
    <property type="match status" value="1"/>
</dbReference>
<accession>N2AI11</accession>